<reference evidence="2 3" key="1">
    <citation type="submission" date="2019-05" db="EMBL/GenBank/DDBJ databases">
        <title>Another draft genome of Portunus trituberculatus and its Hox gene families provides insights of decapod evolution.</title>
        <authorList>
            <person name="Jeong J.-H."/>
            <person name="Song I."/>
            <person name="Kim S."/>
            <person name="Choi T."/>
            <person name="Kim D."/>
            <person name="Ryu S."/>
            <person name="Kim W."/>
        </authorList>
    </citation>
    <scope>NUCLEOTIDE SEQUENCE [LARGE SCALE GENOMIC DNA]</scope>
    <source>
        <tissue evidence="2">Muscle</tissue>
    </source>
</reference>
<dbReference type="Proteomes" id="UP000324222">
    <property type="component" value="Unassembled WGS sequence"/>
</dbReference>
<keyword evidence="3" id="KW-1185">Reference proteome</keyword>
<name>A0A5B7GV31_PORTR</name>
<evidence type="ECO:0000313" key="3">
    <source>
        <dbReference type="Proteomes" id="UP000324222"/>
    </source>
</evidence>
<dbReference type="EMBL" id="VSRR010018380">
    <property type="protein sequence ID" value="MPC61295.1"/>
    <property type="molecule type" value="Genomic_DNA"/>
</dbReference>
<proteinExistence type="predicted"/>
<feature type="compositionally biased region" description="Low complexity" evidence="1">
    <location>
        <begin position="19"/>
        <end position="28"/>
    </location>
</feature>
<accession>A0A5B7GV31</accession>
<organism evidence="2 3">
    <name type="scientific">Portunus trituberculatus</name>
    <name type="common">Swimming crab</name>
    <name type="synonym">Neptunus trituberculatus</name>
    <dbReference type="NCBI Taxonomy" id="210409"/>
    <lineage>
        <taxon>Eukaryota</taxon>
        <taxon>Metazoa</taxon>
        <taxon>Ecdysozoa</taxon>
        <taxon>Arthropoda</taxon>
        <taxon>Crustacea</taxon>
        <taxon>Multicrustacea</taxon>
        <taxon>Malacostraca</taxon>
        <taxon>Eumalacostraca</taxon>
        <taxon>Eucarida</taxon>
        <taxon>Decapoda</taxon>
        <taxon>Pleocyemata</taxon>
        <taxon>Brachyura</taxon>
        <taxon>Eubrachyura</taxon>
        <taxon>Portunoidea</taxon>
        <taxon>Portunidae</taxon>
        <taxon>Portuninae</taxon>
        <taxon>Portunus</taxon>
    </lineage>
</organism>
<protein>
    <submittedName>
        <fullName evidence="2">Uncharacterized protein</fullName>
    </submittedName>
</protein>
<comment type="caution">
    <text evidence="2">The sequence shown here is derived from an EMBL/GenBank/DDBJ whole genome shotgun (WGS) entry which is preliminary data.</text>
</comment>
<feature type="region of interest" description="Disordered" evidence="1">
    <location>
        <begin position="1"/>
        <end position="67"/>
    </location>
</feature>
<gene>
    <name evidence="2" type="ORF">E2C01_055364</name>
</gene>
<feature type="compositionally biased region" description="Acidic residues" evidence="1">
    <location>
        <begin position="1"/>
        <end position="10"/>
    </location>
</feature>
<dbReference type="AlphaFoldDB" id="A0A5B7GV31"/>
<sequence>MSSSEEDSEYEPSLRNLNTSDDTASSSDNEYFLTSEEEEEGDNRSIKKAGETVSSLRAKRTTRTRDSAMDKMESLVEMWYVAG</sequence>
<evidence type="ECO:0000256" key="1">
    <source>
        <dbReference type="SAM" id="MobiDB-lite"/>
    </source>
</evidence>
<evidence type="ECO:0000313" key="2">
    <source>
        <dbReference type="EMBL" id="MPC61295.1"/>
    </source>
</evidence>